<evidence type="ECO:0000313" key="10">
    <source>
        <dbReference type="EMBL" id="SHO44138.1"/>
    </source>
</evidence>
<sequence length="736" mass="81590">MNFQQAQTIAQLNGEEAIPTVCGMCGPGGPGGGCGIYAFVRNGVFTRVAGMDECPVNKGAICAKGHAAPQWVYSADRLKYPLRRVGKKGEGKFERVSWEVAITHIAEVLTEQKALHGAKSLAILTPAKRAYSAYLQRFLTAHGSPNYGHSGICAMQRAFAFLYTLGDYPRPDYNNADLIIYWGRQPIYAGPVAPPARAFLAAKKRGAKIVAIKPSVEPDVGMADIWLPVRPGTDAALALAMLHVVIRENLIDHEFVEKWCYGFNQLRDHVLQFTPEWAESVCGVPVFQIEELARLYATTPRATIDLGNGVEHAPSANDAIRAIGILMAITGHLDRKGANIFIKPPANAPKDITLRDRYDRDLVEALVGPEFPPAFQPFLEGPSSAYYRILESVLTEKPYPIRGIIAPGTQPLVSTRGTKTVLAALEKLEFFVIVDVARTAEMAYADIVLPVATCYETDHPYHNVPGWLMAPNRVIEPLGPYKSTFEFFLDLGKAMGYGNDFWSGDIAAAMDDQLMPLGLDMAQLRQHPTGIVKQPPPQDYEKYQTVFNRRSPRLGNPPFLPQGKVALYNNSFEQEGFSPLPEWREPPESLSGTPELAGEYPLILSDYHTSRNYSASWQRNIPHLREIQPVPVLHIHPEAASAREISEHDWVRVSSPYGWMKVQAELYPGIRPDTVMILHGWWQGCSELGIEDYPIADGGANVNLMYSVDPEKAYDPLVTAMTSQTLVEVTKWRELQ</sequence>
<feature type="domain" description="4Fe-4S Mo/W bis-MGD-type" evidence="9">
    <location>
        <begin position="15"/>
        <end position="76"/>
    </location>
</feature>
<dbReference type="EMBL" id="FRFE01000002">
    <property type="protein sequence ID" value="SHO44138.1"/>
    <property type="molecule type" value="Genomic_DNA"/>
</dbReference>
<dbReference type="Pfam" id="PF01568">
    <property type="entry name" value="Molydop_binding"/>
    <property type="match status" value="1"/>
</dbReference>
<reference evidence="10 11" key="1">
    <citation type="submission" date="2016-12" db="EMBL/GenBank/DDBJ databases">
        <authorList>
            <person name="Song W.-J."/>
            <person name="Kurnit D.M."/>
        </authorList>
    </citation>
    <scope>NUCLEOTIDE SEQUENCE [LARGE SCALE GENOMIC DNA]</scope>
    <source>
        <strain evidence="10 11">DSM 18488</strain>
    </source>
</reference>
<organism evidence="10 11">
    <name type="scientific">Desulfopila aestuarii DSM 18488</name>
    <dbReference type="NCBI Taxonomy" id="1121416"/>
    <lineage>
        <taxon>Bacteria</taxon>
        <taxon>Pseudomonadati</taxon>
        <taxon>Thermodesulfobacteriota</taxon>
        <taxon>Desulfobulbia</taxon>
        <taxon>Desulfobulbales</taxon>
        <taxon>Desulfocapsaceae</taxon>
        <taxon>Desulfopila</taxon>
    </lineage>
</organism>
<dbReference type="PANTHER" id="PTHR43742">
    <property type="entry name" value="TRIMETHYLAMINE-N-OXIDE REDUCTASE"/>
    <property type="match status" value="1"/>
</dbReference>
<dbReference type="Pfam" id="PF04879">
    <property type="entry name" value="Molybdop_Fe4S4"/>
    <property type="match status" value="1"/>
</dbReference>
<dbReference type="SMART" id="SM00926">
    <property type="entry name" value="Molybdop_Fe4S4"/>
    <property type="match status" value="1"/>
</dbReference>
<dbReference type="OrthoDB" id="9810782at2"/>
<dbReference type="InterPro" id="IPR050612">
    <property type="entry name" value="Prok_Mopterin_Oxidored"/>
</dbReference>
<dbReference type="Gene3D" id="2.20.25.90">
    <property type="entry name" value="ADC-like domains"/>
    <property type="match status" value="1"/>
</dbReference>
<evidence type="ECO:0000256" key="2">
    <source>
        <dbReference type="ARBA" id="ARBA00022485"/>
    </source>
</evidence>
<dbReference type="SUPFAM" id="SSF50692">
    <property type="entry name" value="ADC-like"/>
    <property type="match status" value="1"/>
</dbReference>
<comment type="similarity">
    <text evidence="1">Belongs to the prokaryotic molybdopterin-containing oxidoreductase family.</text>
</comment>
<gene>
    <name evidence="10" type="ORF">SAMN02745220_00663</name>
</gene>
<keyword evidence="7" id="KW-0408">Iron</keyword>
<keyword evidence="4" id="KW-0479">Metal-binding</keyword>
<evidence type="ECO:0000256" key="8">
    <source>
        <dbReference type="ARBA" id="ARBA00023014"/>
    </source>
</evidence>
<protein>
    <submittedName>
        <fullName evidence="10">Anaerobic selenocysteine-containing dehydrogenase</fullName>
    </submittedName>
</protein>
<dbReference type="InterPro" id="IPR006656">
    <property type="entry name" value="Mopterin_OxRdtase"/>
</dbReference>
<evidence type="ECO:0000259" key="9">
    <source>
        <dbReference type="PROSITE" id="PS51669"/>
    </source>
</evidence>
<name>A0A1M7XYN4_9BACT</name>
<keyword evidence="2" id="KW-0004">4Fe-4S</keyword>
<evidence type="ECO:0000313" key="11">
    <source>
        <dbReference type="Proteomes" id="UP000184603"/>
    </source>
</evidence>
<dbReference type="AlphaFoldDB" id="A0A1M7XYN4"/>
<keyword evidence="8" id="KW-0411">Iron-sulfur</keyword>
<evidence type="ECO:0000256" key="7">
    <source>
        <dbReference type="ARBA" id="ARBA00023004"/>
    </source>
</evidence>
<keyword evidence="6" id="KW-0560">Oxidoreductase</keyword>
<dbReference type="PANTHER" id="PTHR43742:SF9">
    <property type="entry name" value="TETRATHIONATE REDUCTASE SUBUNIT A"/>
    <property type="match status" value="1"/>
</dbReference>
<dbReference type="STRING" id="1121416.SAMN02745220_00663"/>
<keyword evidence="3" id="KW-0500">Molybdenum</keyword>
<evidence type="ECO:0000256" key="3">
    <source>
        <dbReference type="ARBA" id="ARBA00022505"/>
    </source>
</evidence>
<dbReference type="SUPFAM" id="SSF53706">
    <property type="entry name" value="Formate dehydrogenase/DMSO reductase, domains 1-3"/>
    <property type="match status" value="1"/>
</dbReference>
<dbReference type="InterPro" id="IPR006963">
    <property type="entry name" value="Mopterin_OxRdtase_4Fe-4S_dom"/>
</dbReference>
<evidence type="ECO:0000256" key="4">
    <source>
        <dbReference type="ARBA" id="ARBA00022723"/>
    </source>
</evidence>
<keyword evidence="5" id="KW-0732">Signal</keyword>
<dbReference type="InterPro" id="IPR006657">
    <property type="entry name" value="MoPterin_dinucl-bd_dom"/>
</dbReference>
<dbReference type="GO" id="GO:0043546">
    <property type="term" value="F:molybdopterin cofactor binding"/>
    <property type="evidence" value="ECO:0007669"/>
    <property type="project" value="InterPro"/>
</dbReference>
<dbReference type="Proteomes" id="UP000184603">
    <property type="component" value="Unassembled WGS sequence"/>
</dbReference>
<dbReference type="GO" id="GO:0046872">
    <property type="term" value="F:metal ion binding"/>
    <property type="evidence" value="ECO:0007669"/>
    <property type="project" value="UniProtKB-KW"/>
</dbReference>
<evidence type="ECO:0000256" key="6">
    <source>
        <dbReference type="ARBA" id="ARBA00023002"/>
    </source>
</evidence>
<dbReference type="PROSITE" id="PS51669">
    <property type="entry name" value="4FE4S_MOW_BIS_MGD"/>
    <property type="match status" value="1"/>
</dbReference>
<dbReference type="Gene3D" id="3.40.228.10">
    <property type="entry name" value="Dimethylsulfoxide Reductase, domain 2"/>
    <property type="match status" value="1"/>
</dbReference>
<dbReference type="GO" id="GO:0051539">
    <property type="term" value="F:4 iron, 4 sulfur cluster binding"/>
    <property type="evidence" value="ECO:0007669"/>
    <property type="project" value="UniProtKB-KW"/>
</dbReference>
<dbReference type="GO" id="GO:0016491">
    <property type="term" value="F:oxidoreductase activity"/>
    <property type="evidence" value="ECO:0007669"/>
    <property type="project" value="UniProtKB-KW"/>
</dbReference>
<proteinExistence type="inferred from homology"/>
<evidence type="ECO:0000256" key="5">
    <source>
        <dbReference type="ARBA" id="ARBA00022729"/>
    </source>
</evidence>
<dbReference type="Gene3D" id="3.40.50.740">
    <property type="match status" value="1"/>
</dbReference>
<evidence type="ECO:0000256" key="1">
    <source>
        <dbReference type="ARBA" id="ARBA00010312"/>
    </source>
</evidence>
<accession>A0A1M7XYN4</accession>
<dbReference type="Gene3D" id="2.40.40.20">
    <property type="match status" value="1"/>
</dbReference>
<dbReference type="InterPro" id="IPR009010">
    <property type="entry name" value="Asp_de-COase-like_dom_sf"/>
</dbReference>
<dbReference type="Pfam" id="PF00384">
    <property type="entry name" value="Molybdopterin"/>
    <property type="match status" value="1"/>
</dbReference>
<dbReference type="RefSeq" id="WP_073612018.1">
    <property type="nucleotide sequence ID" value="NZ_FRFE01000002.1"/>
</dbReference>
<keyword evidence="11" id="KW-1185">Reference proteome</keyword>